<dbReference type="AlphaFoldDB" id="A0A7L1Q2R2"/>
<dbReference type="PANTHER" id="PTHR24399">
    <property type="entry name" value="ZINC FINGER AND BTB DOMAIN-CONTAINING"/>
    <property type="match status" value="1"/>
</dbReference>
<evidence type="ECO:0000313" key="14">
    <source>
        <dbReference type="Proteomes" id="UP000534407"/>
    </source>
</evidence>
<dbReference type="Gene3D" id="3.30.160.60">
    <property type="entry name" value="Classic Zinc Finger"/>
    <property type="match status" value="2"/>
</dbReference>
<feature type="non-terminal residue" evidence="13">
    <location>
        <position position="68"/>
    </location>
</feature>
<sequence length="68" mass="7594">SCGRCERSFPRAGEKPFKCLDCGKSFTRSSNRNAHQRLHSGERPHRCGHCGKGFGHGSELAKDQRLHS</sequence>
<dbReference type="FunFam" id="3.30.160.60:FF:001157">
    <property type="entry name" value="Zinc finger protein 793"/>
    <property type="match status" value="1"/>
</dbReference>
<feature type="domain" description="C2H2-type" evidence="12">
    <location>
        <begin position="17"/>
        <end position="44"/>
    </location>
</feature>
<dbReference type="GO" id="GO:0005654">
    <property type="term" value="C:nucleoplasm"/>
    <property type="evidence" value="ECO:0007669"/>
    <property type="project" value="TreeGrafter"/>
</dbReference>
<protein>
    <submittedName>
        <fullName evidence="13">ZKSC2 protein</fullName>
    </submittedName>
</protein>
<dbReference type="GO" id="GO:0001817">
    <property type="term" value="P:regulation of cytokine production"/>
    <property type="evidence" value="ECO:0007669"/>
    <property type="project" value="TreeGrafter"/>
</dbReference>
<keyword evidence="6" id="KW-0862">Zinc</keyword>
<dbReference type="GO" id="GO:0008270">
    <property type="term" value="F:zinc ion binding"/>
    <property type="evidence" value="ECO:0007669"/>
    <property type="project" value="UniProtKB-KW"/>
</dbReference>
<accession>A0A7L1Q2R2</accession>
<dbReference type="Pfam" id="PF00096">
    <property type="entry name" value="zf-C2H2"/>
    <property type="match status" value="1"/>
</dbReference>
<keyword evidence="7" id="KW-0805">Transcription regulation</keyword>
<evidence type="ECO:0000256" key="3">
    <source>
        <dbReference type="ARBA" id="ARBA00022723"/>
    </source>
</evidence>
<evidence type="ECO:0000256" key="7">
    <source>
        <dbReference type="ARBA" id="ARBA00023015"/>
    </source>
</evidence>
<keyword evidence="4" id="KW-0677">Repeat</keyword>
<evidence type="ECO:0000256" key="5">
    <source>
        <dbReference type="ARBA" id="ARBA00022771"/>
    </source>
</evidence>
<dbReference type="EMBL" id="VXBT01013843">
    <property type="protein sequence ID" value="NXO18995.1"/>
    <property type="molecule type" value="Genomic_DNA"/>
</dbReference>
<evidence type="ECO:0000256" key="8">
    <source>
        <dbReference type="ARBA" id="ARBA00023125"/>
    </source>
</evidence>
<organism evidence="13 14">
    <name type="scientific">Oriolus oriolus</name>
    <name type="common">Eurasian golden oriole</name>
    <name type="synonym">Coracias oriolus</name>
    <dbReference type="NCBI Taxonomy" id="181099"/>
    <lineage>
        <taxon>Eukaryota</taxon>
        <taxon>Metazoa</taxon>
        <taxon>Chordata</taxon>
        <taxon>Craniata</taxon>
        <taxon>Vertebrata</taxon>
        <taxon>Euteleostomi</taxon>
        <taxon>Archelosauria</taxon>
        <taxon>Archosauria</taxon>
        <taxon>Dinosauria</taxon>
        <taxon>Saurischia</taxon>
        <taxon>Theropoda</taxon>
        <taxon>Coelurosauria</taxon>
        <taxon>Aves</taxon>
        <taxon>Neognathae</taxon>
        <taxon>Neoaves</taxon>
        <taxon>Telluraves</taxon>
        <taxon>Australaves</taxon>
        <taxon>Passeriformes</taxon>
        <taxon>Corvoidea</taxon>
        <taxon>Corvidae</taxon>
        <taxon>Oriolus</taxon>
    </lineage>
</organism>
<keyword evidence="3" id="KW-0479">Metal-binding</keyword>
<proteinExistence type="inferred from homology"/>
<comment type="similarity">
    <text evidence="2">Belongs to the krueppel C2H2-type zinc-finger protein family.</text>
</comment>
<evidence type="ECO:0000256" key="2">
    <source>
        <dbReference type="ARBA" id="ARBA00006991"/>
    </source>
</evidence>
<dbReference type="SMART" id="SM00355">
    <property type="entry name" value="ZnF_C2H2"/>
    <property type="match status" value="2"/>
</dbReference>
<feature type="domain" description="C2H2-type" evidence="12">
    <location>
        <begin position="45"/>
        <end position="68"/>
    </location>
</feature>
<reference evidence="13 14" key="1">
    <citation type="submission" date="2019-09" db="EMBL/GenBank/DDBJ databases">
        <title>Bird 10,000 Genomes (B10K) Project - Family phase.</title>
        <authorList>
            <person name="Zhang G."/>
        </authorList>
    </citation>
    <scope>NUCLEOTIDE SEQUENCE [LARGE SCALE GENOMIC DNA]</scope>
    <source>
        <strain evidence="13">B10K-DU-002-24</strain>
        <tissue evidence="13">Muscle</tissue>
    </source>
</reference>
<dbReference type="GO" id="GO:0001227">
    <property type="term" value="F:DNA-binding transcription repressor activity, RNA polymerase II-specific"/>
    <property type="evidence" value="ECO:0007669"/>
    <property type="project" value="TreeGrafter"/>
</dbReference>
<evidence type="ECO:0000256" key="11">
    <source>
        <dbReference type="PROSITE-ProRule" id="PRU00042"/>
    </source>
</evidence>
<dbReference type="Proteomes" id="UP000534407">
    <property type="component" value="Unassembled WGS sequence"/>
</dbReference>
<evidence type="ECO:0000256" key="6">
    <source>
        <dbReference type="ARBA" id="ARBA00022833"/>
    </source>
</evidence>
<dbReference type="GO" id="GO:0000978">
    <property type="term" value="F:RNA polymerase II cis-regulatory region sequence-specific DNA binding"/>
    <property type="evidence" value="ECO:0007669"/>
    <property type="project" value="TreeGrafter"/>
</dbReference>
<dbReference type="SUPFAM" id="SSF57667">
    <property type="entry name" value="beta-beta-alpha zinc fingers"/>
    <property type="match status" value="1"/>
</dbReference>
<keyword evidence="5 11" id="KW-0863">Zinc-finger</keyword>
<comment type="subcellular location">
    <subcellularLocation>
        <location evidence="1">Nucleus</location>
    </subcellularLocation>
</comment>
<keyword evidence="14" id="KW-1185">Reference proteome</keyword>
<keyword evidence="8" id="KW-0238">DNA-binding</keyword>
<dbReference type="InterPro" id="IPR013087">
    <property type="entry name" value="Znf_C2H2_type"/>
</dbReference>
<name>A0A7L1Q2R2_ORIOR</name>
<evidence type="ECO:0000313" key="13">
    <source>
        <dbReference type="EMBL" id="NXO18995.1"/>
    </source>
</evidence>
<keyword evidence="9" id="KW-0804">Transcription</keyword>
<evidence type="ECO:0000256" key="9">
    <source>
        <dbReference type="ARBA" id="ARBA00023163"/>
    </source>
</evidence>
<evidence type="ECO:0000256" key="10">
    <source>
        <dbReference type="ARBA" id="ARBA00023242"/>
    </source>
</evidence>
<dbReference type="PROSITE" id="PS50157">
    <property type="entry name" value="ZINC_FINGER_C2H2_2"/>
    <property type="match status" value="2"/>
</dbReference>
<comment type="caution">
    <text evidence="13">The sequence shown here is derived from an EMBL/GenBank/DDBJ whole genome shotgun (WGS) entry which is preliminary data.</text>
</comment>
<dbReference type="GO" id="GO:0002682">
    <property type="term" value="P:regulation of immune system process"/>
    <property type="evidence" value="ECO:0007669"/>
    <property type="project" value="TreeGrafter"/>
</dbReference>
<evidence type="ECO:0000259" key="12">
    <source>
        <dbReference type="PROSITE" id="PS50157"/>
    </source>
</evidence>
<gene>
    <name evidence="13" type="primary">Zkscan2</name>
    <name evidence="13" type="ORF">ORIORI_R15766</name>
</gene>
<dbReference type="PROSITE" id="PS00028">
    <property type="entry name" value="ZINC_FINGER_C2H2_1"/>
    <property type="match status" value="1"/>
</dbReference>
<feature type="non-terminal residue" evidence="13">
    <location>
        <position position="1"/>
    </location>
</feature>
<keyword evidence="10" id="KW-0539">Nucleus</keyword>
<evidence type="ECO:0000256" key="4">
    <source>
        <dbReference type="ARBA" id="ARBA00022737"/>
    </source>
</evidence>
<dbReference type="InterPro" id="IPR036236">
    <property type="entry name" value="Znf_C2H2_sf"/>
</dbReference>
<evidence type="ECO:0000256" key="1">
    <source>
        <dbReference type="ARBA" id="ARBA00004123"/>
    </source>
</evidence>
<dbReference type="FunFam" id="3.30.160.60:FF:000690">
    <property type="entry name" value="Zinc finger protein 354C"/>
    <property type="match status" value="1"/>
</dbReference>
<dbReference type="PANTHER" id="PTHR24399:SF54">
    <property type="entry name" value="GASTRULA ZINC FINGER PROTEIN XLCGF26.1-LIKE-RELATED"/>
    <property type="match status" value="1"/>
</dbReference>